<dbReference type="Gene3D" id="3.30.1950.10">
    <property type="entry name" value="wza like domain"/>
    <property type="match status" value="1"/>
</dbReference>
<feature type="domain" description="Polysaccharide export protein N-terminal" evidence="16">
    <location>
        <begin position="42"/>
        <end position="145"/>
    </location>
</feature>
<evidence type="ECO:0000256" key="7">
    <source>
        <dbReference type="ARBA" id="ARBA00022729"/>
    </source>
</evidence>
<evidence type="ECO:0000256" key="14">
    <source>
        <dbReference type="ARBA" id="ARBA00023288"/>
    </source>
</evidence>
<comment type="similarity">
    <text evidence="2">Belongs to the BexD/CtrA/VexA family.</text>
</comment>
<keyword evidence="5 18" id="KW-0762">Sugar transport</keyword>
<keyword evidence="7" id="KW-0732">Signal</keyword>
<name>A0A081PBV6_9SPHI</name>
<evidence type="ECO:0000256" key="1">
    <source>
        <dbReference type="ARBA" id="ARBA00004571"/>
    </source>
</evidence>
<evidence type="ECO:0000256" key="15">
    <source>
        <dbReference type="SAM" id="Phobius"/>
    </source>
</evidence>
<dbReference type="eggNOG" id="COG1596">
    <property type="taxonomic scope" value="Bacteria"/>
</dbReference>
<dbReference type="GO" id="GO:0015159">
    <property type="term" value="F:polysaccharide transmembrane transporter activity"/>
    <property type="evidence" value="ECO:0007669"/>
    <property type="project" value="InterPro"/>
</dbReference>
<keyword evidence="8" id="KW-0625">Polysaccharide transport</keyword>
<evidence type="ECO:0000256" key="2">
    <source>
        <dbReference type="ARBA" id="ARBA00009450"/>
    </source>
</evidence>
<evidence type="ECO:0000256" key="9">
    <source>
        <dbReference type="ARBA" id="ARBA00023065"/>
    </source>
</evidence>
<evidence type="ECO:0000256" key="8">
    <source>
        <dbReference type="ARBA" id="ARBA00023047"/>
    </source>
</evidence>
<dbReference type="GO" id="GO:0009279">
    <property type="term" value="C:cell outer membrane"/>
    <property type="evidence" value="ECO:0007669"/>
    <property type="project" value="UniProtKB-SubCell"/>
</dbReference>
<keyword evidence="15" id="KW-1133">Transmembrane helix</keyword>
<evidence type="ECO:0000256" key="13">
    <source>
        <dbReference type="ARBA" id="ARBA00023237"/>
    </source>
</evidence>
<dbReference type="GO" id="GO:0006811">
    <property type="term" value="P:monoatomic ion transport"/>
    <property type="evidence" value="ECO:0007669"/>
    <property type="project" value="UniProtKB-KW"/>
</dbReference>
<evidence type="ECO:0000256" key="5">
    <source>
        <dbReference type="ARBA" id="ARBA00022597"/>
    </source>
</evidence>
<sequence>MKKCLLIPFVGFVLLLNSCVVSKKVVYVRDMEPDTTYRAMSAPPLRIQKSDRLSIVVSAKTPELAIPFNQGVGAYQVNDQGDISAGSSAATEIQGYLVDDSGEIEFPILGAFKVEGMTLEEIKNLIKSQLVKEKLINNPVIKVELLNLKINMMGEINKIGVLTVPDARITLLEAISWAGGLTVNASPGKITVIREENGVRKMVINDIRSRDIFNSPTYYLQQNDIVYIEPLDAQPTPKVQTNWRYITTGLGLVATVFTIINVFK</sequence>
<evidence type="ECO:0000256" key="11">
    <source>
        <dbReference type="ARBA" id="ARBA00023136"/>
    </source>
</evidence>
<protein>
    <submittedName>
        <fullName evidence="18">Sugar transporter</fullName>
    </submittedName>
</protein>
<keyword evidence="19" id="KW-1185">Reference proteome</keyword>
<dbReference type="PANTHER" id="PTHR33619:SF3">
    <property type="entry name" value="POLYSACCHARIDE EXPORT PROTEIN GFCE-RELATED"/>
    <property type="match status" value="1"/>
</dbReference>
<keyword evidence="9" id="KW-0406">Ion transport</keyword>
<dbReference type="EMBL" id="JNFF01000117">
    <property type="protein sequence ID" value="KEQ28179.1"/>
    <property type="molecule type" value="Genomic_DNA"/>
</dbReference>
<dbReference type="InterPro" id="IPR049712">
    <property type="entry name" value="Poly_export"/>
</dbReference>
<reference evidence="18 19" key="1">
    <citation type="journal article" date="1992" name="Int. J. Syst. Bacteriol.">
        <title>Sphingobacterium antarcticus sp. nov. a Psychrotrophic Bacterium from the Soils of Schirmacher Oasis, Antarctica.</title>
        <authorList>
            <person name="Shivaji S."/>
            <person name="Ray M.K."/>
            <person name="Rao N.S."/>
            <person name="Saiserr L."/>
            <person name="Jagannadham M.V."/>
            <person name="Kumar G.S."/>
            <person name="Reddy G."/>
            <person name="Bhargava P.M."/>
        </authorList>
    </citation>
    <scope>NUCLEOTIDE SEQUENCE [LARGE SCALE GENOMIC DNA]</scope>
    <source>
        <strain evidence="18 19">4BY</strain>
    </source>
</reference>
<dbReference type="InterPro" id="IPR054765">
    <property type="entry name" value="SLBB_dom"/>
</dbReference>
<keyword evidence="4" id="KW-1134">Transmembrane beta strand</keyword>
<comment type="subcellular location">
    <subcellularLocation>
        <location evidence="1">Cell outer membrane</location>
        <topology evidence="1">Multi-pass membrane protein</topology>
    </subcellularLocation>
</comment>
<keyword evidence="11 15" id="KW-0472">Membrane</keyword>
<dbReference type="GO" id="GO:0015288">
    <property type="term" value="F:porin activity"/>
    <property type="evidence" value="ECO:0007669"/>
    <property type="project" value="UniProtKB-KW"/>
</dbReference>
<feature type="transmembrane region" description="Helical" evidence="15">
    <location>
        <begin position="243"/>
        <end position="263"/>
    </location>
</feature>
<dbReference type="InterPro" id="IPR003715">
    <property type="entry name" value="Poly_export_N"/>
</dbReference>
<dbReference type="GO" id="GO:0046930">
    <property type="term" value="C:pore complex"/>
    <property type="evidence" value="ECO:0007669"/>
    <property type="project" value="UniProtKB-KW"/>
</dbReference>
<accession>A0A081PBV6</accession>
<evidence type="ECO:0000313" key="18">
    <source>
        <dbReference type="EMBL" id="KEQ28179.1"/>
    </source>
</evidence>
<evidence type="ECO:0000256" key="4">
    <source>
        <dbReference type="ARBA" id="ARBA00022452"/>
    </source>
</evidence>
<evidence type="ECO:0000313" key="19">
    <source>
        <dbReference type="Proteomes" id="UP000028007"/>
    </source>
</evidence>
<feature type="domain" description="SLBB" evidence="17">
    <location>
        <begin position="149"/>
        <end position="228"/>
    </location>
</feature>
<keyword evidence="3" id="KW-0813">Transport</keyword>
<comment type="caution">
    <text evidence="18">The sequence shown here is derived from an EMBL/GenBank/DDBJ whole genome shotgun (WGS) entry which is preliminary data.</text>
</comment>
<evidence type="ECO:0000256" key="10">
    <source>
        <dbReference type="ARBA" id="ARBA00023114"/>
    </source>
</evidence>
<dbReference type="AlphaFoldDB" id="A0A081PBV6"/>
<evidence type="ECO:0000256" key="3">
    <source>
        <dbReference type="ARBA" id="ARBA00022448"/>
    </source>
</evidence>
<keyword evidence="13" id="KW-0998">Cell outer membrane</keyword>
<gene>
    <name evidence="18" type="ORF">N180_00645</name>
</gene>
<dbReference type="Gene3D" id="3.10.560.10">
    <property type="entry name" value="Outer membrane lipoprotein wza domain like"/>
    <property type="match status" value="1"/>
</dbReference>
<evidence type="ECO:0000256" key="6">
    <source>
        <dbReference type="ARBA" id="ARBA00022692"/>
    </source>
</evidence>
<keyword evidence="14" id="KW-0449">Lipoprotein</keyword>
<dbReference type="PANTHER" id="PTHR33619">
    <property type="entry name" value="POLYSACCHARIDE EXPORT PROTEIN GFCE-RELATED"/>
    <property type="match status" value="1"/>
</dbReference>
<dbReference type="Proteomes" id="UP000028007">
    <property type="component" value="Unassembled WGS sequence"/>
</dbReference>
<organism evidence="18 19">
    <name type="scientific">Pedobacter antarcticus 4BY</name>
    <dbReference type="NCBI Taxonomy" id="1358423"/>
    <lineage>
        <taxon>Bacteria</taxon>
        <taxon>Pseudomonadati</taxon>
        <taxon>Bacteroidota</taxon>
        <taxon>Sphingobacteriia</taxon>
        <taxon>Sphingobacteriales</taxon>
        <taxon>Sphingobacteriaceae</taxon>
        <taxon>Pedobacter</taxon>
    </lineage>
</organism>
<proteinExistence type="inferred from homology"/>
<keyword evidence="10" id="KW-0626">Porin</keyword>
<keyword evidence="6 15" id="KW-0812">Transmembrane</keyword>
<dbReference type="RefSeq" id="WP_201771432.1">
    <property type="nucleotide sequence ID" value="NZ_JNFF01000117.1"/>
</dbReference>
<evidence type="ECO:0000259" key="17">
    <source>
        <dbReference type="Pfam" id="PF22461"/>
    </source>
</evidence>
<evidence type="ECO:0000259" key="16">
    <source>
        <dbReference type="Pfam" id="PF02563"/>
    </source>
</evidence>
<dbReference type="Pfam" id="PF02563">
    <property type="entry name" value="Poly_export"/>
    <property type="match status" value="1"/>
</dbReference>
<dbReference type="Pfam" id="PF22461">
    <property type="entry name" value="SLBB_2"/>
    <property type="match status" value="1"/>
</dbReference>
<evidence type="ECO:0000256" key="12">
    <source>
        <dbReference type="ARBA" id="ARBA00023139"/>
    </source>
</evidence>
<keyword evidence="12" id="KW-0564">Palmitate</keyword>